<sequence>MDQHSPPSLLYYCAFLLQCKRCRSPTCGSPPSLGNVSRSLSLARSQSAALTGASAILMALLKSFGISKLSMVTRSLNARVMSNKVLRMTSPQCFPYCFWHPDVPRAETLR</sequence>
<keyword evidence="2" id="KW-1185">Reference proteome</keyword>
<name>A0ABR4FH25_9EURO</name>
<dbReference type="Proteomes" id="UP001610563">
    <property type="component" value="Unassembled WGS sequence"/>
</dbReference>
<protein>
    <submittedName>
        <fullName evidence="1">Uncharacterized protein</fullName>
    </submittedName>
</protein>
<dbReference type="EMBL" id="JBFTWV010000398">
    <property type="protein sequence ID" value="KAL2782536.1"/>
    <property type="molecule type" value="Genomic_DNA"/>
</dbReference>
<accession>A0ABR4FH25</accession>
<proteinExistence type="predicted"/>
<evidence type="ECO:0000313" key="2">
    <source>
        <dbReference type="Proteomes" id="UP001610563"/>
    </source>
</evidence>
<evidence type="ECO:0000313" key="1">
    <source>
        <dbReference type="EMBL" id="KAL2782536.1"/>
    </source>
</evidence>
<organism evidence="1 2">
    <name type="scientific">Aspergillus keveii</name>
    <dbReference type="NCBI Taxonomy" id="714993"/>
    <lineage>
        <taxon>Eukaryota</taxon>
        <taxon>Fungi</taxon>
        <taxon>Dikarya</taxon>
        <taxon>Ascomycota</taxon>
        <taxon>Pezizomycotina</taxon>
        <taxon>Eurotiomycetes</taxon>
        <taxon>Eurotiomycetidae</taxon>
        <taxon>Eurotiales</taxon>
        <taxon>Aspergillaceae</taxon>
        <taxon>Aspergillus</taxon>
        <taxon>Aspergillus subgen. Nidulantes</taxon>
    </lineage>
</organism>
<comment type="caution">
    <text evidence="1">The sequence shown here is derived from an EMBL/GenBank/DDBJ whole genome shotgun (WGS) entry which is preliminary data.</text>
</comment>
<reference evidence="1 2" key="1">
    <citation type="submission" date="2024-07" db="EMBL/GenBank/DDBJ databases">
        <title>Section-level genome sequencing and comparative genomics of Aspergillus sections Usti and Cavernicolus.</title>
        <authorList>
            <consortium name="Lawrence Berkeley National Laboratory"/>
            <person name="Nybo J.L."/>
            <person name="Vesth T.C."/>
            <person name="Theobald S."/>
            <person name="Frisvad J.C."/>
            <person name="Larsen T.O."/>
            <person name="Kjaerboelling I."/>
            <person name="Rothschild-Mancinelli K."/>
            <person name="Lyhne E.K."/>
            <person name="Kogle M.E."/>
            <person name="Barry K."/>
            <person name="Clum A."/>
            <person name="Na H."/>
            <person name="Ledsgaard L."/>
            <person name="Lin J."/>
            <person name="Lipzen A."/>
            <person name="Kuo A."/>
            <person name="Riley R."/>
            <person name="Mondo S."/>
            <person name="Labutti K."/>
            <person name="Haridas S."/>
            <person name="Pangalinan J."/>
            <person name="Salamov A.A."/>
            <person name="Simmons B.A."/>
            <person name="Magnuson J.K."/>
            <person name="Chen J."/>
            <person name="Drula E."/>
            <person name="Henrissat B."/>
            <person name="Wiebenga A."/>
            <person name="Lubbers R.J."/>
            <person name="Gomes A.C."/>
            <person name="Makela M.R."/>
            <person name="Stajich J."/>
            <person name="Grigoriev I.V."/>
            <person name="Mortensen U.H."/>
            <person name="De Vries R.P."/>
            <person name="Baker S.E."/>
            <person name="Andersen M.R."/>
        </authorList>
    </citation>
    <scope>NUCLEOTIDE SEQUENCE [LARGE SCALE GENOMIC DNA]</scope>
    <source>
        <strain evidence="1 2">CBS 209.92</strain>
    </source>
</reference>
<gene>
    <name evidence="1" type="ORF">BJX66DRAFT_320466</name>
</gene>